<dbReference type="InterPro" id="IPR002500">
    <property type="entry name" value="PAPS_reduct_dom"/>
</dbReference>
<dbReference type="EMBL" id="CP015879">
    <property type="protein sequence ID" value="ANI18923.1"/>
    <property type="molecule type" value="Genomic_DNA"/>
</dbReference>
<dbReference type="AlphaFoldDB" id="A0A1A9KPL2"/>
<sequence>MSFLRRFISTTPDIDRLLAANAAVAVGVSGGQDSQACQLAVHEHLNSIGHTGPRIAVHADLGRVEWDQSLPKCQEMAEFLGWELLVVRTGSGDMMDRWLTRFDNNVRRYIDLECVQMILPWSTASMRFCTSEKKAKPIASALKKRFPGQDVINVVGVRREESANRAKQPVSKPDSTLVTRGKEGATWNAIIDMKRDEVIDFIESYGLARHVGYTTYNMTRISCAFCVLASAGDLKSSTGYEGNHDIYREMVGLEIASTFSFQSGKWLGDVRPDLLTLDMRQALEDAKRKAITRQNAEARLPKHLLYVKGWPVAVPTHGEAELLAEVRCTVADELGLAINYRDAQSIIVRYEELMAKAAAKGKGLSPTFEQQASGLLIPVQQIDAQEHAWPF</sequence>
<gene>
    <name evidence="2" type="ORF">A9C11_33255</name>
</gene>
<evidence type="ECO:0000313" key="3">
    <source>
        <dbReference type="Proteomes" id="UP000077748"/>
    </source>
</evidence>
<dbReference type="SUPFAM" id="SSF52402">
    <property type="entry name" value="Adenine nucleotide alpha hydrolases-like"/>
    <property type="match status" value="1"/>
</dbReference>
<dbReference type="InterPro" id="IPR014729">
    <property type="entry name" value="Rossmann-like_a/b/a_fold"/>
</dbReference>
<evidence type="ECO:0000259" key="1">
    <source>
        <dbReference type="Pfam" id="PF01507"/>
    </source>
</evidence>
<dbReference type="RefSeq" id="WP_010792740.1">
    <property type="nucleotide sequence ID" value="NZ_CP015879.1"/>
</dbReference>
<accession>A0A1A9KPL2</accession>
<dbReference type="Proteomes" id="UP000077748">
    <property type="component" value="Plasmid pRBL16"/>
</dbReference>
<reference evidence="2 3" key="1">
    <citation type="submission" date="2016-05" db="EMBL/GenBank/DDBJ databases">
        <title>Genome Sequence of Pseudomonas citronellolis Strain SJTE-3, an Estrogens and Persistent Organic Pollutants degradation strain.</title>
        <authorList>
            <person name="Liang R."/>
        </authorList>
    </citation>
    <scope>NUCLEOTIDE SEQUENCE [LARGE SCALE GENOMIC DNA]</scope>
    <source>
        <strain evidence="2 3">SJTE-3</strain>
        <plasmid evidence="3">Plasmid prbl16</plasmid>
    </source>
</reference>
<name>A0A1A9KPL2_9PSED</name>
<organism evidence="2 3">
    <name type="scientific">Pseudomonas citronellolis</name>
    <dbReference type="NCBI Taxonomy" id="53408"/>
    <lineage>
        <taxon>Bacteria</taxon>
        <taxon>Pseudomonadati</taxon>
        <taxon>Pseudomonadota</taxon>
        <taxon>Gammaproteobacteria</taxon>
        <taxon>Pseudomonadales</taxon>
        <taxon>Pseudomonadaceae</taxon>
        <taxon>Pseudomonas</taxon>
    </lineage>
</organism>
<feature type="domain" description="Phosphoadenosine phosphosulphate reductase" evidence="1">
    <location>
        <begin position="26"/>
        <end position="207"/>
    </location>
</feature>
<keyword evidence="2" id="KW-0614">Plasmid</keyword>
<dbReference type="GO" id="GO:0003824">
    <property type="term" value="F:catalytic activity"/>
    <property type="evidence" value="ECO:0007669"/>
    <property type="project" value="InterPro"/>
</dbReference>
<protein>
    <recommendedName>
        <fullName evidence="1">Phosphoadenosine phosphosulphate reductase domain-containing protein</fullName>
    </recommendedName>
</protein>
<dbReference type="Pfam" id="PF01507">
    <property type="entry name" value="PAPS_reduct"/>
    <property type="match status" value="1"/>
</dbReference>
<geneLocation type="plasmid" evidence="3">
    <name>prbl16</name>
</geneLocation>
<dbReference type="Gene3D" id="3.40.50.620">
    <property type="entry name" value="HUPs"/>
    <property type="match status" value="1"/>
</dbReference>
<proteinExistence type="predicted"/>
<evidence type="ECO:0000313" key="2">
    <source>
        <dbReference type="EMBL" id="ANI18923.1"/>
    </source>
</evidence>
<dbReference type="GeneID" id="93444983"/>